<dbReference type="Proteomes" id="UP000184517">
    <property type="component" value="Unassembled WGS sequence"/>
</dbReference>
<evidence type="ECO:0000313" key="1">
    <source>
        <dbReference type="EMBL" id="SHG37295.1"/>
    </source>
</evidence>
<dbReference type="EMBL" id="FQVF01000020">
    <property type="protein sequence ID" value="SHG37295.1"/>
    <property type="molecule type" value="Genomic_DNA"/>
</dbReference>
<dbReference type="RefSeq" id="WP_007146141.1">
    <property type="nucleotide sequence ID" value="NZ_FQVF01000020.1"/>
</dbReference>
<proteinExistence type="predicted"/>
<name>A0A1M5JA87_9GAMM</name>
<organism evidence="1 2">
    <name type="scientific">Marinomonas polaris DSM 16579</name>
    <dbReference type="NCBI Taxonomy" id="1122206"/>
    <lineage>
        <taxon>Bacteria</taxon>
        <taxon>Pseudomonadati</taxon>
        <taxon>Pseudomonadota</taxon>
        <taxon>Gammaproteobacteria</taxon>
        <taxon>Oceanospirillales</taxon>
        <taxon>Oceanospirillaceae</taxon>
        <taxon>Marinomonas</taxon>
    </lineage>
</organism>
<gene>
    <name evidence="1" type="ORF">SAMN02745753_03815</name>
</gene>
<reference evidence="2" key="1">
    <citation type="submission" date="2016-11" db="EMBL/GenBank/DDBJ databases">
        <authorList>
            <person name="Varghese N."/>
            <person name="Submissions S."/>
        </authorList>
    </citation>
    <scope>NUCLEOTIDE SEQUENCE [LARGE SCALE GENOMIC DNA]</scope>
    <source>
        <strain evidence="2">DSM 16579</strain>
    </source>
</reference>
<accession>A0A1M5JA87</accession>
<dbReference type="AlphaFoldDB" id="A0A1M5JA87"/>
<evidence type="ECO:0000313" key="2">
    <source>
        <dbReference type="Proteomes" id="UP000184517"/>
    </source>
</evidence>
<keyword evidence="2" id="KW-1185">Reference proteome</keyword>
<sequence>MINLGQKFLSNHLETALWRVASSTKEVEIEADNSFAVYRNTFDQTEKQAL</sequence>
<protein>
    <submittedName>
        <fullName evidence="1">Uncharacterized protein</fullName>
    </submittedName>
</protein>